<keyword evidence="3" id="KW-1185">Reference proteome</keyword>
<organism evidence="3">
    <name type="scientific">Acromyrmex echinatior</name>
    <name type="common">Panamanian leafcutter ant</name>
    <name type="synonym">Acromyrmex octospinosus echinatior</name>
    <dbReference type="NCBI Taxonomy" id="103372"/>
    <lineage>
        <taxon>Eukaryota</taxon>
        <taxon>Metazoa</taxon>
        <taxon>Ecdysozoa</taxon>
        <taxon>Arthropoda</taxon>
        <taxon>Hexapoda</taxon>
        <taxon>Insecta</taxon>
        <taxon>Pterygota</taxon>
        <taxon>Neoptera</taxon>
        <taxon>Endopterygota</taxon>
        <taxon>Hymenoptera</taxon>
        <taxon>Apocrita</taxon>
        <taxon>Aculeata</taxon>
        <taxon>Formicoidea</taxon>
        <taxon>Formicidae</taxon>
        <taxon>Myrmicinae</taxon>
        <taxon>Acromyrmex</taxon>
    </lineage>
</organism>
<dbReference type="AlphaFoldDB" id="F4WLG3"/>
<sequence>MADFREILNARIHGIREVSKIQGPRGYLAVGETDFCGEILRACRRIFRAQSIDGKTERAPDNVTEQNAERNGDIAKGEKQGEQESIAVVKDKMSRGLGNNLDIIGDNYWPRCNEYDGSCPIGLRKVYPYYFTFTTFTKGRWVGEKILEVFAREFRAHPAEEYERCIRAGTLTVNYQKVDVDYRLRHNDLLANVVHSRMIYFSVCIQKMFTFPCWGKSLTFWQVFWLCKIKQDAIEESPGRCNAQEMRATMACGRKARRSAVGVRDTHRHDATSSDIYRTYLRYRNNYVTRVLHKEYKYWGGVGRSNIAEPTVDCYDSRTIAEMDGKIRNIRRRRKDSGVSFLTACLPLGEFVSVERKGSAAKRRLRDRDLKVCQACFRCIVRNHSSTSGACREFQSGRDASFSVAIFQLMSRCSWYSRSMVQNSLSKGSLEKTRGRDECRVCSLLAFISGSFLGIVPVYLRCYGRSLASFPVMREIRWDDSISRKNPSVGERFALPSAPCNFAGELVSVDASTVECVYVIIQCDERRKQGILLEFYSRRSNGYSEKNIWSDGSEDSNYINQNSSSLNWNMYKPELTDDLRKMSGIAHPWAQSMEIHARSANDKAGHLRALCLRVADTRDLHTKKSSGVKSGDQGATPPCPFIVVENVLLARIVLP</sequence>
<evidence type="ECO:0000313" key="2">
    <source>
        <dbReference type="EMBL" id="EGI64899.1"/>
    </source>
</evidence>
<dbReference type="InterPro" id="IPR050188">
    <property type="entry name" value="RluA_PseudoU_synthase"/>
</dbReference>
<gene>
    <name evidence="2" type="ORF">G5I_06590</name>
</gene>
<proteinExistence type="predicted"/>
<protein>
    <submittedName>
        <fullName evidence="2">RNA pseudouridylate synthase domain-containing protein 2</fullName>
    </submittedName>
</protein>
<dbReference type="GO" id="GO:0009982">
    <property type="term" value="F:pseudouridine synthase activity"/>
    <property type="evidence" value="ECO:0007669"/>
    <property type="project" value="TreeGrafter"/>
</dbReference>
<accession>F4WLG3</accession>
<evidence type="ECO:0000313" key="3">
    <source>
        <dbReference type="Proteomes" id="UP000007755"/>
    </source>
</evidence>
<dbReference type="eggNOG" id="KOG1919">
    <property type="taxonomic scope" value="Eukaryota"/>
</dbReference>
<reference evidence="2" key="1">
    <citation type="submission" date="2011-02" db="EMBL/GenBank/DDBJ databases">
        <title>The genome of the leaf-cutting ant Acromyrmex echinatior suggests key adaptations to social evolution and fungus farming.</title>
        <authorList>
            <person name="Nygaard S."/>
            <person name="Zhang G."/>
        </authorList>
    </citation>
    <scope>NUCLEOTIDE SEQUENCE</scope>
</reference>
<feature type="region of interest" description="Disordered" evidence="1">
    <location>
        <begin position="56"/>
        <end position="83"/>
    </location>
</feature>
<dbReference type="PANTHER" id="PTHR21600:SF40">
    <property type="entry name" value="PSEUDOURIDYLATE SYNTHASE RPUSD2"/>
    <property type="match status" value="1"/>
</dbReference>
<feature type="compositionally biased region" description="Basic and acidic residues" evidence="1">
    <location>
        <begin position="67"/>
        <end position="82"/>
    </location>
</feature>
<dbReference type="InParanoid" id="F4WLG3"/>
<dbReference type="Proteomes" id="UP000007755">
    <property type="component" value="Unassembled WGS sequence"/>
</dbReference>
<dbReference type="STRING" id="103372.F4WLG3"/>
<name>F4WLG3_ACREC</name>
<dbReference type="EMBL" id="GL888208">
    <property type="protein sequence ID" value="EGI64899.1"/>
    <property type="molecule type" value="Genomic_DNA"/>
</dbReference>
<dbReference type="PANTHER" id="PTHR21600">
    <property type="entry name" value="MITOCHONDRIAL RNA PSEUDOURIDINE SYNTHASE"/>
    <property type="match status" value="1"/>
</dbReference>
<evidence type="ECO:0000256" key="1">
    <source>
        <dbReference type="SAM" id="MobiDB-lite"/>
    </source>
</evidence>
<dbReference type="OrthoDB" id="424794at2759"/>
<dbReference type="GO" id="GO:0000455">
    <property type="term" value="P:enzyme-directed rRNA pseudouridine synthesis"/>
    <property type="evidence" value="ECO:0007669"/>
    <property type="project" value="TreeGrafter"/>
</dbReference>